<dbReference type="EMBL" id="JAASRM010000001">
    <property type="protein sequence ID" value="NIK88013.1"/>
    <property type="molecule type" value="Genomic_DNA"/>
</dbReference>
<dbReference type="InterPro" id="IPR012332">
    <property type="entry name" value="Autotransporter_pectin_lyase_C"/>
</dbReference>
<dbReference type="InterPro" id="IPR013425">
    <property type="entry name" value="Autotrns_rpt"/>
</dbReference>
<dbReference type="Proteomes" id="UP000570514">
    <property type="component" value="Unassembled WGS sequence"/>
</dbReference>
<sequence length="1837" mass="181820">MHRDYQASRSLGRAGISGDCERGALRKRKAIALSSASLLALIATASAVSATTYQNSITSDATLSAPITIPKGYSQLTFGIGNNATLTLGPGSDPLSTVYVTALSGGGKLVNNTTITTNGAAIEYVGFNSNYTLFSITNNGTIQSTVGSDQYAFSSSWYGVTSFNNTGTITAMGPGGAVSVSNIEFTNSGTITADGTAVIAIYSNFLNTGTIRSNNGIGAYILNGGAPNPINSGTIYGKTVGAELMGGLTNSGTITSPGIAVGLESYNTFRNTATGVVDGSIAPVISYTTSRSTIENYGTINGSVNFGLYDGYYPSNNTFIARPGSVVKGPILLGTGGDTFATNFINNGPGQFAGLTGQVFGSGTSNYLHYFVTSDASASTLTVPSIFGSVTFDLANNSKLVLTPGDVGFHAIGFAGTGSADLTVNIAANNGYTALDMTKGSMQTAGTPAATIPTLLDITSRGNISGTRSGNYGWGPLVMVASGSKFTNAGTVTVQDPTPLQSPSTFIGIYGLSTIVNSGTINLLNADGINYNGYDSGNLNVTNSGTINALSGDISSRGIVSAKSVTNSGVISTGGVAVTLASSVQTANSLNNTGKIISANSDAVATAYTSYYAKITNGAGATIRGAHSGIYVSSWSGTQIINAGTIAGGNYAINAHDSFSGIALTLQSGSTLTGDVMGSTYATNALTLAGSGSEDSNFYNFFWLTKQDAGTWTLSGNNVIALTTVSGGTLVVTGSLTSAYTIDTGATLQGSTASLLTSSAISDNGSLVFDQSVDGAFSQTITGSGGVAKSGAGTLVLTGTNSYTGGTVFNAGTLAVSADSPLGATSGGLTFNGGTLKFASQFNLDSARGLALNAGGGTLDTNGFNTGLSQAISGNGALTKAGNGTLTLSGISTYSGATNIQSGTVALSGAGSIAASSGVANSASFDISATDTGATITTLSGSGTVVLGSKTLTISNGSSEFSGVIGGTGGLTVSGGAQVLSGANTYTGGTTIASGATLQLGNGGTTGSLTGDVVDNGVLVFNRADTYTFTGNLSGTGAITVAGTGRVIFTGQNTLTGGVGVGSGYTLRMSDIGTVSGPIVNNGMVHFDNAGSQTFGGTLSGSGSLTYSGGGTLTLTGNNSYTGNTYINTGMVGVSSDANLGSGGTLVLANGTGIVFTGGGTYTHAVTVAGDPTFAVAGGSTVTWSGQISDGGTPGDVEVVGGGTLALTNAANSYSGGTVVKGGSTLSIATDHALGSTAGGLTLGDAASSGRLQFSASATLDPARAVSLSAGGGIIDTNGFDATAAQAVSGAGGLTKAGNGTLTLTGANTYSGGTIISGGTLQIGAGGSVVGNIVDNATLSFNRSDNIALASVVSGTGGLTKSNNGTLTLNGVNTYSGATNVAAGRLVVGDATHKTAAIDSSNGGVLVTAGASLSGFGKIGAVVTNNGTIVTGASAGSLTLAGLAQSARGTLAVELSPATQLSVTGAASLAGTLNVTPLSASSAPQINSVLHAKTVNGRFDTLTVTGGASDMIYGVQYASSGQDVNVVAMPQNAGQFYGDLRMANLNTAFSLNNIVMDRLGGEQTANGAWKVWAKGLYGSADNDGTSNASAFNTTLAGFIGGADYGFGSGYSLHAALAYSQSDLTLSGHGGKASTSSLYASMAGHAPFGSLLLDVAGFYATNSTDLSRDTELTGFASAKPDSSVLGFSLQAGWPLLDGDLVPTARLNFANYLQSAISETGGAALNLAVGSGDTSELRGDFGARYAHRFTSDDMILTPSVHIFLDQTLSAASDKMTMQLPDISASFEAPAAKADRTAVLIGAGLNSSFGDHLSLNLGLNSRIGAKEKQLIGTAGLRWQF</sequence>
<dbReference type="SUPFAM" id="SSF103515">
    <property type="entry name" value="Autotransporter"/>
    <property type="match status" value="1"/>
</dbReference>
<gene>
    <name evidence="3" type="ORF">FHS83_001331</name>
</gene>
<keyword evidence="1" id="KW-0732">Signal</keyword>
<organism evidence="3 4">
    <name type="scientific">Rhizomicrobium palustre</name>
    <dbReference type="NCBI Taxonomy" id="189966"/>
    <lineage>
        <taxon>Bacteria</taxon>
        <taxon>Pseudomonadati</taxon>
        <taxon>Pseudomonadota</taxon>
        <taxon>Alphaproteobacteria</taxon>
        <taxon>Micropepsales</taxon>
        <taxon>Micropepsaceae</taxon>
        <taxon>Rhizomicrobium</taxon>
    </lineage>
</organism>
<keyword evidence="4" id="KW-1185">Reference proteome</keyword>
<dbReference type="RefSeq" id="WP_167082095.1">
    <property type="nucleotide sequence ID" value="NZ_BAAADC010000001.1"/>
</dbReference>
<name>A0A846MXH5_9PROT</name>
<dbReference type="SMART" id="SM00869">
    <property type="entry name" value="Autotransporter"/>
    <property type="match status" value="1"/>
</dbReference>
<dbReference type="NCBIfam" id="TIGR02601">
    <property type="entry name" value="autotrns_rpt"/>
    <property type="match status" value="7"/>
</dbReference>
<dbReference type="InterPro" id="IPR011050">
    <property type="entry name" value="Pectin_lyase_fold/virulence"/>
</dbReference>
<dbReference type="Gene3D" id="2.40.128.130">
    <property type="entry name" value="Autotransporter beta-domain"/>
    <property type="match status" value="1"/>
</dbReference>
<dbReference type="Gene3D" id="2.160.20.20">
    <property type="match status" value="3"/>
</dbReference>
<evidence type="ECO:0000259" key="2">
    <source>
        <dbReference type="PROSITE" id="PS51208"/>
    </source>
</evidence>
<evidence type="ECO:0000313" key="4">
    <source>
        <dbReference type="Proteomes" id="UP000570514"/>
    </source>
</evidence>
<dbReference type="InterPro" id="IPR005546">
    <property type="entry name" value="Autotransporte_beta"/>
</dbReference>
<feature type="domain" description="Autotransporter" evidence="2">
    <location>
        <begin position="1564"/>
        <end position="1837"/>
    </location>
</feature>
<evidence type="ECO:0000256" key="1">
    <source>
        <dbReference type="ARBA" id="ARBA00022729"/>
    </source>
</evidence>
<dbReference type="SUPFAM" id="SSF51126">
    <property type="entry name" value="Pectin lyase-like"/>
    <property type="match status" value="2"/>
</dbReference>
<dbReference type="InterPro" id="IPR051551">
    <property type="entry name" value="Autotransporter_adhesion"/>
</dbReference>
<evidence type="ECO:0000313" key="3">
    <source>
        <dbReference type="EMBL" id="NIK88013.1"/>
    </source>
</evidence>
<reference evidence="3 4" key="1">
    <citation type="submission" date="2020-03" db="EMBL/GenBank/DDBJ databases">
        <title>Genomic Encyclopedia of Type Strains, Phase IV (KMG-IV): sequencing the most valuable type-strain genomes for metagenomic binning, comparative biology and taxonomic classification.</title>
        <authorList>
            <person name="Goeker M."/>
        </authorList>
    </citation>
    <scope>NUCLEOTIDE SEQUENCE [LARGE SCALE GENOMIC DNA]</scope>
    <source>
        <strain evidence="3 4">DSM 19867</strain>
    </source>
</reference>
<dbReference type="PROSITE" id="PS51208">
    <property type="entry name" value="AUTOTRANSPORTER"/>
    <property type="match status" value="1"/>
</dbReference>
<dbReference type="PANTHER" id="PTHR35037">
    <property type="entry name" value="C-TERMINAL REGION OF AIDA-LIKE PROTEIN"/>
    <property type="match status" value="1"/>
</dbReference>
<accession>A0A846MXH5</accession>
<protein>
    <submittedName>
        <fullName evidence="3">Autotransporter-associated beta strand protein</fullName>
    </submittedName>
</protein>
<dbReference type="InterPro" id="IPR036709">
    <property type="entry name" value="Autotransporte_beta_dom_sf"/>
</dbReference>
<comment type="caution">
    <text evidence="3">The sequence shown here is derived from an EMBL/GenBank/DDBJ whole genome shotgun (WGS) entry which is preliminary data.</text>
</comment>
<proteinExistence type="predicted"/>
<dbReference type="PANTHER" id="PTHR35037:SF3">
    <property type="entry name" value="C-TERMINAL REGION OF AIDA-LIKE PROTEIN"/>
    <property type="match status" value="1"/>
</dbReference>
<dbReference type="Pfam" id="PF12951">
    <property type="entry name" value="PATR"/>
    <property type="match status" value="8"/>
</dbReference>